<dbReference type="Gene3D" id="1.10.150.20">
    <property type="entry name" value="5' to 3' exonuclease, C-terminal subdomain"/>
    <property type="match status" value="1"/>
</dbReference>
<comment type="subunit">
    <text evidence="11">Homodimer. The RNAP catalytic core consists of 2 alpha, 1 beta, 1 beta' and 1 omega subunit. When a sigma factor is associated with the core the holoenzyme is formed, which can initiate transcription.</text>
</comment>
<dbReference type="FunFam" id="2.170.120.12:FF:000001">
    <property type="entry name" value="DNA-directed RNA polymerase subunit alpha"/>
    <property type="match status" value="1"/>
</dbReference>
<dbReference type="InterPro" id="IPR036603">
    <property type="entry name" value="RBP11-like"/>
</dbReference>
<keyword evidence="4 11" id="KW-0240">DNA-directed RNA polymerase</keyword>
<dbReference type="InterPro" id="IPR036643">
    <property type="entry name" value="RNApol_insert_sf"/>
</dbReference>
<dbReference type="HAMAP" id="MF_00059">
    <property type="entry name" value="RNApol_bact_RpoA"/>
    <property type="match status" value="1"/>
</dbReference>
<dbReference type="SUPFAM" id="SSF56553">
    <property type="entry name" value="Insert subdomain of RNA polymerase alpha subunit"/>
    <property type="match status" value="1"/>
</dbReference>
<organism evidence="13 14">
    <name type="scientific">Hypnocyclicus thermotrophus</name>
    <dbReference type="NCBI Taxonomy" id="1627895"/>
    <lineage>
        <taxon>Bacteria</taxon>
        <taxon>Fusobacteriati</taxon>
        <taxon>Fusobacteriota</taxon>
        <taxon>Fusobacteriia</taxon>
        <taxon>Fusobacteriales</taxon>
        <taxon>Fusobacteriaceae</taxon>
        <taxon>Hypnocyclicus</taxon>
    </lineage>
</organism>
<dbReference type="InterPro" id="IPR011773">
    <property type="entry name" value="DNA-dir_RpoA"/>
</dbReference>
<keyword evidence="7 11" id="KW-0804">Transcription</keyword>
<comment type="catalytic activity">
    <reaction evidence="10 11">
        <text>RNA(n) + a ribonucleoside 5'-triphosphate = RNA(n+1) + diphosphate</text>
        <dbReference type="Rhea" id="RHEA:21248"/>
        <dbReference type="Rhea" id="RHEA-COMP:14527"/>
        <dbReference type="Rhea" id="RHEA-COMP:17342"/>
        <dbReference type="ChEBI" id="CHEBI:33019"/>
        <dbReference type="ChEBI" id="CHEBI:61557"/>
        <dbReference type="ChEBI" id="CHEBI:140395"/>
        <dbReference type="EC" id="2.7.7.6"/>
    </reaction>
</comment>
<dbReference type="Gene3D" id="3.30.1360.10">
    <property type="entry name" value="RNA polymerase, RBP11-like subunit"/>
    <property type="match status" value="1"/>
</dbReference>
<evidence type="ECO:0000313" key="13">
    <source>
        <dbReference type="EMBL" id="TDT70651.1"/>
    </source>
</evidence>
<dbReference type="GO" id="GO:0006351">
    <property type="term" value="P:DNA-templated transcription"/>
    <property type="evidence" value="ECO:0007669"/>
    <property type="project" value="UniProtKB-UniRule"/>
</dbReference>
<dbReference type="GO" id="GO:0003899">
    <property type="term" value="F:DNA-directed RNA polymerase activity"/>
    <property type="evidence" value="ECO:0007669"/>
    <property type="project" value="UniProtKB-UniRule"/>
</dbReference>
<evidence type="ECO:0000256" key="4">
    <source>
        <dbReference type="ARBA" id="ARBA00022478"/>
    </source>
</evidence>
<dbReference type="Pfam" id="PF03118">
    <property type="entry name" value="RNA_pol_A_CTD"/>
    <property type="match status" value="1"/>
</dbReference>
<evidence type="ECO:0000259" key="12">
    <source>
        <dbReference type="SMART" id="SM00662"/>
    </source>
</evidence>
<comment type="caution">
    <text evidence="13">The sequence shown here is derived from an EMBL/GenBank/DDBJ whole genome shotgun (WGS) entry which is preliminary data.</text>
</comment>
<keyword evidence="5 11" id="KW-0808">Transferase</keyword>
<dbReference type="Pfam" id="PF01000">
    <property type="entry name" value="RNA_pol_A_bac"/>
    <property type="match status" value="1"/>
</dbReference>
<evidence type="ECO:0000256" key="11">
    <source>
        <dbReference type="HAMAP-Rule" id="MF_00059"/>
    </source>
</evidence>
<dbReference type="SMART" id="SM00662">
    <property type="entry name" value="RPOLD"/>
    <property type="match status" value="1"/>
</dbReference>
<evidence type="ECO:0000256" key="6">
    <source>
        <dbReference type="ARBA" id="ARBA00022695"/>
    </source>
</evidence>
<evidence type="ECO:0000256" key="10">
    <source>
        <dbReference type="ARBA" id="ARBA00048552"/>
    </source>
</evidence>
<dbReference type="SUPFAM" id="SSF47789">
    <property type="entry name" value="C-terminal domain of RNA polymerase alpha subunit"/>
    <property type="match status" value="1"/>
</dbReference>
<dbReference type="RefSeq" id="WP_134113085.1">
    <property type="nucleotide sequence ID" value="NZ_SOBG01000004.1"/>
</dbReference>
<dbReference type="EMBL" id="SOBG01000004">
    <property type="protein sequence ID" value="TDT70651.1"/>
    <property type="molecule type" value="Genomic_DNA"/>
</dbReference>
<evidence type="ECO:0000256" key="3">
    <source>
        <dbReference type="ARBA" id="ARBA00015972"/>
    </source>
</evidence>
<evidence type="ECO:0000313" key="14">
    <source>
        <dbReference type="Proteomes" id="UP000294678"/>
    </source>
</evidence>
<dbReference type="NCBIfam" id="NF003519">
    <property type="entry name" value="PRK05182.2-5"/>
    <property type="match status" value="1"/>
</dbReference>
<dbReference type="Proteomes" id="UP000294678">
    <property type="component" value="Unassembled WGS sequence"/>
</dbReference>
<accession>A0AA46DYU0</accession>
<evidence type="ECO:0000256" key="1">
    <source>
        <dbReference type="ARBA" id="ARBA00007123"/>
    </source>
</evidence>
<keyword evidence="14" id="KW-1185">Reference proteome</keyword>
<protein>
    <recommendedName>
        <fullName evidence="3 11">DNA-directed RNA polymerase subunit alpha</fullName>
        <shortName evidence="11">RNAP subunit alpha</shortName>
        <ecNumber evidence="2 11">2.7.7.6</ecNumber>
    </recommendedName>
    <alternativeName>
        <fullName evidence="9 11">RNA polymerase subunit alpha</fullName>
    </alternativeName>
    <alternativeName>
        <fullName evidence="8 11">Transcriptase subunit alpha</fullName>
    </alternativeName>
</protein>
<keyword evidence="6 11" id="KW-0548">Nucleotidyltransferase</keyword>
<evidence type="ECO:0000256" key="5">
    <source>
        <dbReference type="ARBA" id="ARBA00022679"/>
    </source>
</evidence>
<dbReference type="InterPro" id="IPR011260">
    <property type="entry name" value="RNAP_asu_C"/>
</dbReference>
<evidence type="ECO:0000256" key="9">
    <source>
        <dbReference type="ARBA" id="ARBA00033070"/>
    </source>
</evidence>
<sequence>MLKIEKIANNINVTEIVENKFITKYVVEPLYRGYGNTVGNALRRVLLSSIPGSAVKAVRIDGVLNEFSAVDGIKEAVTDIILNIKELVIKTDTPGEKRMVLNVKGPKVVTGADILPDPEIEIINPDQVIATITTDRELNIEFLVDTGEGFVVAEDIDRTGWPIDYIAVDAIYTPIRKVSYKIEDTMVGRMTDFDKLTLTVETDGSVDTKDAISYAVELLEMHFNSLLDIGNKMEHLREPIDIEEDVVEEEIDERINMKIDELDLTVRSYNCLKKAGIESVGELSNLGLNELLKIKNLGRKSLDEIIEKMKELGYDLTANSAD</sequence>
<dbReference type="InterPro" id="IPR011263">
    <property type="entry name" value="DNA-dir_RNA_pol_RpoA/D/Rpb3"/>
</dbReference>
<evidence type="ECO:0000256" key="7">
    <source>
        <dbReference type="ARBA" id="ARBA00023163"/>
    </source>
</evidence>
<proteinExistence type="inferred from homology"/>
<dbReference type="InterPro" id="IPR011262">
    <property type="entry name" value="DNA-dir_RNA_pol_insert"/>
</dbReference>
<dbReference type="Gene3D" id="2.170.120.12">
    <property type="entry name" value="DNA-directed RNA polymerase, insert domain"/>
    <property type="match status" value="1"/>
</dbReference>
<dbReference type="AlphaFoldDB" id="A0AA46DYU0"/>
<dbReference type="GO" id="GO:0005737">
    <property type="term" value="C:cytoplasm"/>
    <property type="evidence" value="ECO:0007669"/>
    <property type="project" value="UniProtKB-ARBA"/>
</dbReference>
<dbReference type="GO" id="GO:0046983">
    <property type="term" value="F:protein dimerization activity"/>
    <property type="evidence" value="ECO:0007669"/>
    <property type="project" value="InterPro"/>
</dbReference>
<feature type="domain" description="DNA-directed RNA polymerase RpoA/D/Rpb3-type" evidence="12">
    <location>
        <begin position="22"/>
        <end position="229"/>
    </location>
</feature>
<comment type="domain">
    <text evidence="11">The N-terminal domain is essential for RNAP assembly and basal transcription, whereas the C-terminal domain is involved in interaction with transcriptional regulators and with upstream promoter elements.</text>
</comment>
<comment type="similarity">
    <text evidence="1 11">Belongs to the RNA polymerase alpha chain family.</text>
</comment>
<dbReference type="Pfam" id="PF01193">
    <property type="entry name" value="RNA_pol_L"/>
    <property type="match status" value="1"/>
</dbReference>
<reference evidence="13 14" key="1">
    <citation type="submission" date="2019-03" db="EMBL/GenBank/DDBJ databases">
        <title>Genomic Encyclopedia of Type Strains, Phase IV (KMG-IV): sequencing the most valuable type-strain genomes for metagenomic binning, comparative biology and taxonomic classification.</title>
        <authorList>
            <person name="Goeker M."/>
        </authorList>
    </citation>
    <scope>NUCLEOTIDE SEQUENCE [LARGE SCALE GENOMIC DNA]</scope>
    <source>
        <strain evidence="13 14">DSM 100055</strain>
    </source>
</reference>
<dbReference type="CDD" id="cd06928">
    <property type="entry name" value="RNAP_alpha_NTD"/>
    <property type="match status" value="1"/>
</dbReference>
<dbReference type="SUPFAM" id="SSF55257">
    <property type="entry name" value="RBP11-like subunits of RNA polymerase"/>
    <property type="match status" value="1"/>
</dbReference>
<feature type="region of interest" description="Alpha N-terminal domain (alpha-NTD)" evidence="11">
    <location>
        <begin position="1"/>
        <end position="234"/>
    </location>
</feature>
<dbReference type="GO" id="GO:0003677">
    <property type="term" value="F:DNA binding"/>
    <property type="evidence" value="ECO:0007669"/>
    <property type="project" value="UniProtKB-UniRule"/>
</dbReference>
<gene>
    <name evidence="11" type="primary">rpoA</name>
    <name evidence="13" type="ORF">EV215_1204</name>
</gene>
<feature type="region of interest" description="Alpha C-terminal domain (alpha-CTD)" evidence="11">
    <location>
        <begin position="251"/>
        <end position="322"/>
    </location>
</feature>
<dbReference type="NCBIfam" id="TIGR02027">
    <property type="entry name" value="rpoA"/>
    <property type="match status" value="1"/>
</dbReference>
<name>A0AA46DYU0_9FUSO</name>
<dbReference type="EC" id="2.7.7.6" evidence="2 11"/>
<dbReference type="NCBIfam" id="NF003513">
    <property type="entry name" value="PRK05182.1-2"/>
    <property type="match status" value="1"/>
</dbReference>
<evidence type="ECO:0000256" key="2">
    <source>
        <dbReference type="ARBA" id="ARBA00012418"/>
    </source>
</evidence>
<evidence type="ECO:0000256" key="8">
    <source>
        <dbReference type="ARBA" id="ARBA00032524"/>
    </source>
</evidence>
<comment type="function">
    <text evidence="11">DNA-dependent RNA polymerase catalyzes the transcription of DNA into RNA using the four ribonucleoside triphosphates as substrates.</text>
</comment>
<dbReference type="GO" id="GO:0000428">
    <property type="term" value="C:DNA-directed RNA polymerase complex"/>
    <property type="evidence" value="ECO:0007669"/>
    <property type="project" value="UniProtKB-KW"/>
</dbReference>